<proteinExistence type="predicted"/>
<comment type="caution">
    <text evidence="2">The sequence shown here is derived from an EMBL/GenBank/DDBJ whole genome shotgun (WGS) entry which is preliminary data.</text>
</comment>
<accession>A0ABR3FEQ1</accession>
<feature type="region of interest" description="Disordered" evidence="1">
    <location>
        <begin position="380"/>
        <end position="400"/>
    </location>
</feature>
<sequence length="662" mass="74172">MASCVPTAEHGIVGAVFDEHGVFVTSPNLEFIPPPLQGSRSIRMRKDWHFGEEDPVYFPQPFSTRVGHLACIPNPSTDISNPHRIAWQVPSAGDFIPFSPSSTAQGLGLISNQLASKMKAAADAAVYRVYLEAKDSTTETVESFKKDLFLRNYTFSLKYLCARLQSPASLQEVFMTFSLCQHVYLELVARTSWLARYAKLVADPPKYPVPEVANVVGALTDHEEVAERLYLSGIPVWLVRPILKKDSFKVNKWLAPKFDGMTRVLRDPGLSLNLEDETPCREVVFERKLGSLDRYAAMSRYIRRFTTTNVFMDEDAAGYKACVPSSAGPTRTPKLNKTHPTYSKGKGKKLAVARENDRNKFIDIASPMTPPSLSQWSRASAAAGDGFDPNTPCPTGRDNGYALPDPGVIVGTGNEDTRTAFFTTWLRLRAVLLYRLLSPKFRPMRTKHWRGVLGVGIHGLKADTRAAERRLEQQRMLQECLNAGGMQGSVDLSKLDSTPVQWRELSLDQSVHPPLPVAREIICELYEINFRYELISLDRFCYQTDASVAEREQEVLGVLFHFNNRLVPDAADLGKTGFASTQKNERRRALHGLHEVMQGWNGGPGELPERLRDPGVSKRLDIAETDDIPVMEMDSIEYALAFHYVSTFRIIFARAPLLPHRV</sequence>
<evidence type="ECO:0000313" key="2">
    <source>
        <dbReference type="EMBL" id="KAL0573802.1"/>
    </source>
</evidence>
<dbReference type="EMBL" id="JBAHYK010000461">
    <property type="protein sequence ID" value="KAL0573802.1"/>
    <property type="molecule type" value="Genomic_DNA"/>
</dbReference>
<evidence type="ECO:0000256" key="1">
    <source>
        <dbReference type="SAM" id="MobiDB-lite"/>
    </source>
</evidence>
<feature type="compositionally biased region" description="Polar residues" evidence="1">
    <location>
        <begin position="328"/>
        <end position="341"/>
    </location>
</feature>
<keyword evidence="3" id="KW-1185">Reference proteome</keyword>
<name>A0ABR3FEQ1_9AGAR</name>
<evidence type="ECO:0000313" key="3">
    <source>
        <dbReference type="Proteomes" id="UP001465976"/>
    </source>
</evidence>
<reference evidence="2 3" key="1">
    <citation type="submission" date="2024-02" db="EMBL/GenBank/DDBJ databases">
        <title>A draft genome for the cacao thread blight pathogen Marasmius crinis-equi.</title>
        <authorList>
            <person name="Cohen S.P."/>
            <person name="Baruah I.K."/>
            <person name="Amoako-Attah I."/>
            <person name="Bukari Y."/>
            <person name="Meinhardt L.W."/>
            <person name="Bailey B.A."/>
        </authorList>
    </citation>
    <scope>NUCLEOTIDE SEQUENCE [LARGE SCALE GENOMIC DNA]</scope>
    <source>
        <strain evidence="2 3">GH-76</strain>
    </source>
</reference>
<organism evidence="2 3">
    <name type="scientific">Marasmius crinis-equi</name>
    <dbReference type="NCBI Taxonomy" id="585013"/>
    <lineage>
        <taxon>Eukaryota</taxon>
        <taxon>Fungi</taxon>
        <taxon>Dikarya</taxon>
        <taxon>Basidiomycota</taxon>
        <taxon>Agaricomycotina</taxon>
        <taxon>Agaricomycetes</taxon>
        <taxon>Agaricomycetidae</taxon>
        <taxon>Agaricales</taxon>
        <taxon>Marasmiineae</taxon>
        <taxon>Marasmiaceae</taxon>
        <taxon>Marasmius</taxon>
    </lineage>
</organism>
<dbReference type="Proteomes" id="UP001465976">
    <property type="component" value="Unassembled WGS sequence"/>
</dbReference>
<feature type="region of interest" description="Disordered" evidence="1">
    <location>
        <begin position="328"/>
        <end position="347"/>
    </location>
</feature>
<gene>
    <name evidence="2" type="ORF">V5O48_008147</name>
</gene>
<protein>
    <submittedName>
        <fullName evidence="2">Uncharacterized protein</fullName>
    </submittedName>
</protein>